<feature type="domain" description="Myb-like" evidence="3">
    <location>
        <begin position="196"/>
        <end position="251"/>
    </location>
</feature>
<dbReference type="CDD" id="cd11660">
    <property type="entry name" value="SANT_TRF"/>
    <property type="match status" value="2"/>
</dbReference>
<evidence type="ECO:0000259" key="4">
    <source>
        <dbReference type="PROSITE" id="PS51294"/>
    </source>
</evidence>
<dbReference type="OrthoDB" id="608866at2759"/>
<evidence type="ECO:0000259" key="3">
    <source>
        <dbReference type="PROSITE" id="PS50090"/>
    </source>
</evidence>
<feature type="compositionally biased region" description="Polar residues" evidence="2">
    <location>
        <begin position="88"/>
        <end position="99"/>
    </location>
</feature>
<feature type="region of interest" description="Disordered" evidence="2">
    <location>
        <begin position="278"/>
        <end position="314"/>
    </location>
</feature>
<feature type="region of interest" description="Disordered" evidence="2">
    <location>
        <begin position="346"/>
        <end position="391"/>
    </location>
</feature>
<feature type="region of interest" description="Disordered" evidence="2">
    <location>
        <begin position="474"/>
        <end position="508"/>
    </location>
</feature>
<evidence type="ECO:0000256" key="2">
    <source>
        <dbReference type="SAM" id="MobiDB-lite"/>
    </source>
</evidence>
<evidence type="ECO:0000313" key="5">
    <source>
        <dbReference type="EMBL" id="KAG8624809.1"/>
    </source>
</evidence>
<feature type="region of interest" description="Disordered" evidence="2">
    <location>
        <begin position="1"/>
        <end position="183"/>
    </location>
</feature>
<dbReference type="SMART" id="SM00717">
    <property type="entry name" value="SANT"/>
    <property type="match status" value="2"/>
</dbReference>
<keyword evidence="1" id="KW-0539">Nucleus</keyword>
<sequence length="508" mass="55720">MNNLQGTFQPTSLDFINRPNPVEPSDISHGHESSSSKQLESRTNGELLRVLRDSRLHKSSRNAAKELGVSIPPSSKSSQASTAPIATSVPQDGESSTGDGTAYTIPREIDPARYTLPPPAQQALKRPRHQVPPVLQGLHQPPPNAGLLPSMDAENRRPAQHTQQQGDESTEQSELPHPAMQETPKTVVVKVAAPAHRPTRRNKWTDEETHALLQGVRQFGAGNWKKILTCSEYSFNHRTATDLKDRFRVVCSNKDMLMHYQIYAEYMKNPPDLSHAGHLAAAAQARSGDGPSPISPSADLDLPRAKRRQRTKWSEEEDAALLRGFGRYGPSWTSIQLDPVLKKRTPTDIRDRIRTRFSDEYKKAGLAPKPSKPRAQMRSQPKPPSDGRPSAILAPQLSIVPASHSEQTAQAAAPSSNTNLNISLPPMDDTWFTEMPGVIDSTHPLAHLLNSADDLNSMQPLPPLLPRIGSIDHGHHQTGPTTQSIDPLATVLGNSDGHRNTSISMNNN</sequence>
<feature type="compositionally biased region" description="Low complexity" evidence="2">
    <location>
        <begin position="70"/>
        <end position="85"/>
    </location>
</feature>
<name>A0A8K0PGQ4_9PEZI</name>
<evidence type="ECO:0000256" key="1">
    <source>
        <dbReference type="ARBA" id="ARBA00023242"/>
    </source>
</evidence>
<dbReference type="AlphaFoldDB" id="A0A8K0PGQ4"/>
<dbReference type="PROSITE" id="PS50090">
    <property type="entry name" value="MYB_LIKE"/>
    <property type="match status" value="2"/>
</dbReference>
<feature type="domain" description="HTH myb-type" evidence="4">
    <location>
        <begin position="305"/>
        <end position="361"/>
    </location>
</feature>
<gene>
    <name evidence="5" type="ORF">KVT40_007876</name>
</gene>
<accession>A0A8K0PGQ4</accession>
<dbReference type="PROSITE" id="PS51294">
    <property type="entry name" value="HTH_MYB"/>
    <property type="match status" value="2"/>
</dbReference>
<dbReference type="InterPro" id="IPR009057">
    <property type="entry name" value="Homeodomain-like_sf"/>
</dbReference>
<dbReference type="PANTHER" id="PTHR46734:SF1">
    <property type="entry name" value="TELOMERIC REPEAT-BINDING FACTOR 1"/>
    <property type="match status" value="1"/>
</dbReference>
<dbReference type="Proteomes" id="UP000809789">
    <property type="component" value="Unassembled WGS sequence"/>
</dbReference>
<dbReference type="InterPro" id="IPR001005">
    <property type="entry name" value="SANT/Myb"/>
</dbReference>
<feature type="compositionally biased region" description="Basic and acidic residues" evidence="2">
    <location>
        <begin position="346"/>
        <end position="363"/>
    </location>
</feature>
<dbReference type="SUPFAM" id="SSF46689">
    <property type="entry name" value="Homeodomain-like"/>
    <property type="match status" value="2"/>
</dbReference>
<keyword evidence="6" id="KW-1185">Reference proteome</keyword>
<dbReference type="Pfam" id="PF00249">
    <property type="entry name" value="Myb_DNA-binding"/>
    <property type="match status" value="2"/>
</dbReference>
<reference evidence="5" key="1">
    <citation type="submission" date="2021-07" db="EMBL/GenBank/DDBJ databases">
        <title>Elsinoe batatas strain:CRI-CJ2 Genome sequencing and assembly.</title>
        <authorList>
            <person name="Huang L."/>
        </authorList>
    </citation>
    <scope>NUCLEOTIDE SEQUENCE</scope>
    <source>
        <strain evidence="5">CRI-CJ2</strain>
    </source>
</reference>
<dbReference type="InterPro" id="IPR052450">
    <property type="entry name" value="TRBD-Containing_Protein"/>
</dbReference>
<dbReference type="InterPro" id="IPR017930">
    <property type="entry name" value="Myb_dom"/>
</dbReference>
<feature type="domain" description="Myb-like" evidence="3">
    <location>
        <begin position="305"/>
        <end position="357"/>
    </location>
</feature>
<dbReference type="EMBL" id="JAESVG020000009">
    <property type="protein sequence ID" value="KAG8624809.1"/>
    <property type="molecule type" value="Genomic_DNA"/>
</dbReference>
<protein>
    <submittedName>
        <fullName evidence="5">Uncharacterized protein</fullName>
    </submittedName>
</protein>
<feature type="compositionally biased region" description="Low complexity" evidence="2">
    <location>
        <begin position="278"/>
        <end position="288"/>
    </location>
</feature>
<dbReference type="Gene3D" id="1.10.246.220">
    <property type="match status" value="1"/>
</dbReference>
<proteinExistence type="predicted"/>
<feature type="domain" description="HTH myb-type" evidence="4">
    <location>
        <begin position="196"/>
        <end position="255"/>
    </location>
</feature>
<feature type="compositionally biased region" description="Polar residues" evidence="2">
    <location>
        <begin position="1"/>
        <end position="14"/>
    </location>
</feature>
<organism evidence="5 6">
    <name type="scientific">Elsinoe batatas</name>
    <dbReference type="NCBI Taxonomy" id="2601811"/>
    <lineage>
        <taxon>Eukaryota</taxon>
        <taxon>Fungi</taxon>
        <taxon>Dikarya</taxon>
        <taxon>Ascomycota</taxon>
        <taxon>Pezizomycotina</taxon>
        <taxon>Dothideomycetes</taxon>
        <taxon>Dothideomycetidae</taxon>
        <taxon>Myriangiales</taxon>
        <taxon>Elsinoaceae</taxon>
        <taxon>Elsinoe</taxon>
    </lineage>
</organism>
<evidence type="ECO:0000313" key="6">
    <source>
        <dbReference type="Proteomes" id="UP000809789"/>
    </source>
</evidence>
<dbReference type="PANTHER" id="PTHR46734">
    <property type="entry name" value="TELOMERIC REPEAT-BINDING FACTOR 1 TERF1"/>
    <property type="match status" value="1"/>
</dbReference>
<comment type="caution">
    <text evidence="5">The sequence shown here is derived from an EMBL/GenBank/DDBJ whole genome shotgun (WGS) entry which is preliminary data.</text>
</comment>
<dbReference type="Gene3D" id="1.10.10.60">
    <property type="entry name" value="Homeodomain-like"/>
    <property type="match status" value="1"/>
</dbReference>